<dbReference type="InterPro" id="IPR004658">
    <property type="entry name" value="OMP_Slp"/>
</dbReference>
<dbReference type="PIRSF" id="PIRSF004982">
    <property type="entry name" value="SlP"/>
    <property type="match status" value="1"/>
</dbReference>
<dbReference type="PANTHER" id="PTHR37530:SF1">
    <property type="entry name" value="OUTER MEMBRANE PROTEIN SLP"/>
    <property type="match status" value="1"/>
</dbReference>
<dbReference type="HOGENOM" id="CLU_100924_0_1_6"/>
<feature type="chain" id="PRO_5006712556" evidence="1">
    <location>
        <begin position="25"/>
        <end position="188"/>
    </location>
</feature>
<dbReference type="PANTHER" id="PTHR37530">
    <property type="entry name" value="OUTER MEMBRANE PROTEIN SLP"/>
    <property type="match status" value="1"/>
</dbReference>
<dbReference type="eggNOG" id="COG3065">
    <property type="taxonomic scope" value="Bacteria"/>
</dbReference>
<organism evidence="2 3">
    <name type="scientific">Photobacterium leiognathi lrivu.4.1</name>
    <dbReference type="NCBI Taxonomy" id="1248232"/>
    <lineage>
        <taxon>Bacteria</taxon>
        <taxon>Pseudomonadati</taxon>
        <taxon>Pseudomonadota</taxon>
        <taxon>Gammaproteobacteria</taxon>
        <taxon>Vibrionales</taxon>
        <taxon>Vibrionaceae</taxon>
        <taxon>Photobacterium</taxon>
    </lineage>
</organism>
<dbReference type="RefSeq" id="WP_023932977.1">
    <property type="nucleotide sequence ID" value="NZ_DF196819.1"/>
</dbReference>
<feature type="signal peptide" evidence="1">
    <location>
        <begin position="1"/>
        <end position="24"/>
    </location>
</feature>
<sequence length="188" mass="21094">MFRKLFLGLILIFMVGCASVPASLQTKTKNPITDLHVITEHPTVMQHQEVRLGGIIASIKNEAKQTRIEIVALPLTSDGRPLLHSKPQGRFIANVPGLLDPIEYAKGRLLTVVGQYTGTEKGKVGQYDYTFPVVTVTGEQIWQVQQQIQMETPMRFNRCIGFNCGFWGDDYFMPPFGIEGRVVDRVVM</sequence>
<protein>
    <submittedName>
        <fullName evidence="2">Outer membrane lipo, Slp family protein</fullName>
    </submittedName>
</protein>
<evidence type="ECO:0000256" key="1">
    <source>
        <dbReference type="SAM" id="SignalP"/>
    </source>
</evidence>
<dbReference type="EMBL" id="DF196819">
    <property type="protein sequence ID" value="GAD30319.1"/>
    <property type="molecule type" value="Genomic_DNA"/>
</dbReference>
<keyword evidence="1" id="KW-0732">Signal</keyword>
<dbReference type="Proteomes" id="UP000030675">
    <property type="component" value="Unassembled WGS sequence"/>
</dbReference>
<dbReference type="PROSITE" id="PS51257">
    <property type="entry name" value="PROKAR_LIPOPROTEIN"/>
    <property type="match status" value="1"/>
</dbReference>
<dbReference type="NCBIfam" id="TIGR00752">
    <property type="entry name" value="slp"/>
    <property type="match status" value="1"/>
</dbReference>
<dbReference type="GO" id="GO:0019867">
    <property type="term" value="C:outer membrane"/>
    <property type="evidence" value="ECO:0007669"/>
    <property type="project" value="InterPro"/>
</dbReference>
<evidence type="ECO:0000313" key="2">
    <source>
        <dbReference type="EMBL" id="GAD30319.1"/>
    </source>
</evidence>
<proteinExistence type="predicted"/>
<dbReference type="Pfam" id="PF03843">
    <property type="entry name" value="Slp"/>
    <property type="match status" value="1"/>
</dbReference>
<reference evidence="3" key="1">
    <citation type="submission" date="2012-12" db="EMBL/GenBank/DDBJ databases">
        <title>Genome Sequence of Photobacterium leiognathi lrivu.4.1.</title>
        <authorList>
            <person name="Urbanczyk H."/>
            <person name="Ogura Y."/>
            <person name="Hayashi T."/>
            <person name="Dunlap P.V."/>
        </authorList>
    </citation>
    <scope>NUCLEOTIDE SEQUENCE [LARGE SCALE GENOMIC DNA]</scope>
    <source>
        <strain evidence="3">lrivu.4.1</strain>
    </source>
</reference>
<gene>
    <name evidence="2" type="ORF">PLEI_1974</name>
</gene>
<accession>A0A0U1P6Y8</accession>
<dbReference type="AlphaFoldDB" id="A0A0U1P6Y8"/>
<evidence type="ECO:0000313" key="3">
    <source>
        <dbReference type="Proteomes" id="UP000030675"/>
    </source>
</evidence>
<name>A0A0U1P6Y8_PHOLE</name>